<dbReference type="SUPFAM" id="SSF53300">
    <property type="entry name" value="vWA-like"/>
    <property type="match status" value="1"/>
</dbReference>
<dbReference type="EMBL" id="QKVK01000006">
    <property type="protein sequence ID" value="PZF76197.1"/>
    <property type="molecule type" value="Genomic_DNA"/>
</dbReference>
<dbReference type="Gene3D" id="3.40.50.410">
    <property type="entry name" value="von Willebrand factor, type A domain"/>
    <property type="match status" value="1"/>
</dbReference>
<dbReference type="InterPro" id="IPR002035">
    <property type="entry name" value="VWF_A"/>
</dbReference>
<dbReference type="Pfam" id="PF12034">
    <property type="entry name" value="YfbK_C"/>
    <property type="match status" value="1"/>
</dbReference>
<keyword evidence="1" id="KW-1133">Transmembrane helix</keyword>
<dbReference type="InterPro" id="IPR051266">
    <property type="entry name" value="CLCR"/>
</dbReference>
<dbReference type="PANTHER" id="PTHR10579">
    <property type="entry name" value="CALCIUM-ACTIVATED CHLORIDE CHANNEL REGULATOR"/>
    <property type="match status" value="1"/>
</dbReference>
<feature type="domain" description="VWFA" evidence="2">
    <location>
        <begin position="293"/>
        <end position="471"/>
    </location>
</feature>
<proteinExistence type="predicted"/>
<dbReference type="PROSITE" id="PS50234">
    <property type="entry name" value="VWFA"/>
    <property type="match status" value="1"/>
</dbReference>
<evidence type="ECO:0000313" key="4">
    <source>
        <dbReference type="Proteomes" id="UP000248795"/>
    </source>
</evidence>
<comment type="caution">
    <text evidence="3">The sequence shown here is derived from an EMBL/GenBank/DDBJ whole genome shotgun (WGS) entry which is preliminary data.</text>
</comment>
<evidence type="ECO:0000313" key="3">
    <source>
        <dbReference type="EMBL" id="PZF76197.1"/>
    </source>
</evidence>
<dbReference type="SMART" id="SM00327">
    <property type="entry name" value="VWA"/>
    <property type="match status" value="1"/>
</dbReference>
<dbReference type="InterPro" id="IPR022156">
    <property type="entry name" value="Uncharacterised_YfbK_N"/>
</dbReference>
<protein>
    <submittedName>
        <fullName evidence="3">VWA domain-containing protein</fullName>
    </submittedName>
</protein>
<reference evidence="4" key="1">
    <citation type="submission" date="2018-06" db="EMBL/GenBank/DDBJ databases">
        <title>Aestuariibacter litoralis strain KCTC 52945T.</title>
        <authorList>
            <person name="Li X."/>
            <person name="Salam N."/>
            <person name="Li J.-L."/>
            <person name="Chen Y.-M."/>
            <person name="Yang Z.-W."/>
            <person name="Zhang L.-Y."/>
            <person name="Han M.-X."/>
            <person name="Xiao M."/>
            <person name="Li W.-J."/>
        </authorList>
    </citation>
    <scope>NUCLEOTIDE SEQUENCE [LARGE SCALE GENOMIC DNA]</scope>
    <source>
        <strain evidence="4">KCTC 52945</strain>
    </source>
</reference>
<organism evidence="3 4">
    <name type="scientific">Aestuariivirga litoralis</name>
    <dbReference type="NCBI Taxonomy" id="2650924"/>
    <lineage>
        <taxon>Bacteria</taxon>
        <taxon>Pseudomonadati</taxon>
        <taxon>Pseudomonadota</taxon>
        <taxon>Alphaproteobacteria</taxon>
        <taxon>Hyphomicrobiales</taxon>
        <taxon>Aestuariivirgaceae</taxon>
        <taxon>Aestuariivirga</taxon>
    </lineage>
</organism>
<dbReference type="AlphaFoldDB" id="A0A2W2BJX6"/>
<dbReference type="InterPro" id="IPR036465">
    <property type="entry name" value="vWFA_dom_sf"/>
</dbReference>
<dbReference type="InterPro" id="IPR021908">
    <property type="entry name" value="YfbK_C"/>
</dbReference>
<evidence type="ECO:0000256" key="1">
    <source>
        <dbReference type="SAM" id="Phobius"/>
    </source>
</evidence>
<name>A0A2W2BJX6_9HYPH</name>
<dbReference type="CDD" id="cd01465">
    <property type="entry name" value="vWA_subgroup"/>
    <property type="match status" value="1"/>
</dbReference>
<keyword evidence="4" id="KW-1185">Reference proteome</keyword>
<evidence type="ECO:0000259" key="2">
    <source>
        <dbReference type="PROSITE" id="PS50234"/>
    </source>
</evidence>
<dbReference type="Pfam" id="PF12450">
    <property type="entry name" value="vWF_A"/>
    <property type="match status" value="1"/>
</dbReference>
<dbReference type="RefSeq" id="WP_111199034.1">
    <property type="nucleotide sequence ID" value="NZ_QKVK01000006.1"/>
</dbReference>
<keyword evidence="1" id="KW-0812">Transmembrane</keyword>
<accession>A0A2W2BJX6</accession>
<keyword evidence="1" id="KW-0472">Membrane</keyword>
<dbReference type="PANTHER" id="PTHR10579:SF43">
    <property type="entry name" value="ZINC FINGER (C3HC4-TYPE RING FINGER) FAMILY PROTEIN"/>
    <property type="match status" value="1"/>
</dbReference>
<dbReference type="Proteomes" id="UP000248795">
    <property type="component" value="Unassembled WGS sequence"/>
</dbReference>
<gene>
    <name evidence="3" type="ORF">DK847_13410</name>
</gene>
<sequence>MMNELDELKQIFRSEDLPRPSAAARAEAIAAAMAHAEKISTTSQEAGVAARLRNRMATIWNRRKVMHSINRSHAFMAGTALAAITLLVIGSPVLQHLANEGAFAPPAAPPSPIASRPAPAVEDLARNMAEPSPKAEAEAMNAAPPQVAARRKEALGALTLADGITAAASSDAADAVAVPTLQENRDRFTDFTSNPVKQVATDPLSTFSIDVDTASYSFVRRSLEANVLPPKDAVRVEEMINYFPYDYRAPTDRAEPFTANVSLMQTPWNAGTRLMRIGIKGYSVAGETRPRANLVFLIDTSGSMQDQDKLPLLLNSFRLLLDTLSPDDTVSIVTYAGSAGTVLEPTRASDQAKILAALDTLSAGGSTAGAEGIRQAYDLATRNFDRQGVNRVILATDGDFNVGISDPRELQDFVERQRRSGIYLSVLGFGAGNYNDDLMQRLAQSGNGNAAYIDSLGEARKVLVDEATSTLFPIANDVKIQVEFNPAAVSEYRLIGYETRVLDKDDFNNDKVDAGDIGAGHTVTALYEVTPSGSKGQLVDPLRYGKAEQPGTPAGEYAFVKIRYKLPGEDESRLITRPVTAADERPDKDASFAAAVAAFGQILRGGQYTGSFGYDDVIALASASRGEDPYGYRAGFITLARLAKSARAMQ</sequence>
<feature type="transmembrane region" description="Helical" evidence="1">
    <location>
        <begin position="72"/>
        <end position="94"/>
    </location>
</feature>
<dbReference type="Pfam" id="PF00092">
    <property type="entry name" value="VWA"/>
    <property type="match status" value="1"/>
</dbReference>